<evidence type="ECO:0000313" key="1">
    <source>
        <dbReference type="EMBL" id="AJK69847.1"/>
    </source>
</evidence>
<sequence length="359" mass="39159">MHVLAFSTVPRLAPDVGAEEVFTRPQEIGQLIGDSLNDLAEAGLTVTGPSVTQVHPLTRHISRSAAIYRFERDSGYTARRLAEFAPWAQAHNLVFRVGNGPFRNMDGENLAAPGNEVKVPVHVDAYRRRVRNLRSLRQAGLELDEGIPVIPAEAEVQLRDPAEAVYRIGALSVVAVTAAHLLDGTFHPADDVIAELRLVGPALTPLERGFLDDVGRARRQLFDAADRPRIPAPLRRRAALLGRSRHAVEALCWALQLDDLPPARTRAWDFEPGVWRSGASAAAGARVLERGTAALLAQSPGLRGATPLLEAFDLAHILHHGLSAEEGEGELPEIAEQWTRAMAWLFAPARTWGEADRLL</sequence>
<proteinExistence type="predicted"/>
<protein>
    <submittedName>
        <fullName evidence="1">Uncharacterized protein</fullName>
    </submittedName>
</protein>
<dbReference type="HOGENOM" id="CLU_762302_0_0_11"/>
<dbReference type="RefSeq" id="WP_052491186.1">
    <property type="nucleotide sequence ID" value="NZ_CP007790.1"/>
</dbReference>
<reference evidence="1 2" key="1">
    <citation type="submission" date="2014-05" db="EMBL/GenBank/DDBJ databases">
        <title>Complete genome sequence of Corynebacterium marinum DSM 44953.</title>
        <authorList>
            <person name="Schaffert L."/>
            <person name="Albersmeier A."/>
            <person name="Kalinowski J."/>
            <person name="Ruckert C."/>
        </authorList>
    </citation>
    <scope>NUCLEOTIDE SEQUENCE [LARGE SCALE GENOMIC DNA]</scope>
    <source>
        <strain evidence="1 2">DSM 44953</strain>
    </source>
</reference>
<dbReference type="STRING" id="1224162.B840_11375"/>
<dbReference type="Proteomes" id="UP000031928">
    <property type="component" value="Chromosome"/>
</dbReference>
<evidence type="ECO:0000313" key="2">
    <source>
        <dbReference type="Proteomes" id="UP000031928"/>
    </source>
</evidence>
<dbReference type="KEGG" id="cmq:B840_11375"/>
<dbReference type="AlphaFoldDB" id="A0A0B6TIT8"/>
<accession>A0A0B6TIT8</accession>
<organism evidence="1 2">
    <name type="scientific">Corynebacterium marinum DSM 44953</name>
    <dbReference type="NCBI Taxonomy" id="1224162"/>
    <lineage>
        <taxon>Bacteria</taxon>
        <taxon>Bacillati</taxon>
        <taxon>Actinomycetota</taxon>
        <taxon>Actinomycetes</taxon>
        <taxon>Mycobacteriales</taxon>
        <taxon>Corynebacteriaceae</taxon>
        <taxon>Corynebacterium</taxon>
    </lineage>
</organism>
<gene>
    <name evidence="1" type="ORF">B840_11375</name>
</gene>
<dbReference type="Pfam" id="PF14094">
    <property type="entry name" value="DUF4272"/>
    <property type="match status" value="1"/>
</dbReference>
<name>A0A0B6TIT8_9CORY</name>
<keyword evidence="2" id="KW-1185">Reference proteome</keyword>
<dbReference type="InterPro" id="IPR025368">
    <property type="entry name" value="DUF4272"/>
</dbReference>
<dbReference type="EMBL" id="CP007790">
    <property type="protein sequence ID" value="AJK69847.1"/>
    <property type="molecule type" value="Genomic_DNA"/>
</dbReference>